<dbReference type="InterPro" id="IPR001841">
    <property type="entry name" value="Znf_RING"/>
</dbReference>
<dbReference type="EMBL" id="NHZQ01000102">
    <property type="protein sequence ID" value="PSK53099.1"/>
    <property type="molecule type" value="Genomic_DNA"/>
</dbReference>
<evidence type="ECO:0000256" key="3">
    <source>
        <dbReference type="SAM" id="MobiDB-lite"/>
    </source>
</evidence>
<feature type="compositionally biased region" description="Polar residues" evidence="3">
    <location>
        <begin position="146"/>
        <end position="167"/>
    </location>
</feature>
<gene>
    <name evidence="5" type="ORF">B9Z65_3299</name>
</gene>
<reference evidence="5 6" key="1">
    <citation type="submission" date="2017-05" db="EMBL/GenBank/DDBJ databases">
        <title>Draft genome sequence of Elsinoe australis.</title>
        <authorList>
            <person name="Cheng Q."/>
        </authorList>
    </citation>
    <scope>NUCLEOTIDE SEQUENCE [LARGE SCALE GENOMIC DNA]</scope>
    <source>
        <strain evidence="5 6">NL1</strain>
    </source>
</reference>
<dbReference type="Gene3D" id="3.30.40.10">
    <property type="entry name" value="Zinc/RING finger domain, C3HC4 (zinc finger)"/>
    <property type="match status" value="1"/>
</dbReference>
<feature type="region of interest" description="Disordered" evidence="3">
    <location>
        <begin position="288"/>
        <end position="326"/>
    </location>
</feature>
<feature type="compositionally biased region" description="Basic and acidic residues" evidence="3">
    <location>
        <begin position="203"/>
        <end position="217"/>
    </location>
</feature>
<feature type="region of interest" description="Disordered" evidence="3">
    <location>
        <begin position="550"/>
        <end position="575"/>
    </location>
</feature>
<dbReference type="SUPFAM" id="SSF57850">
    <property type="entry name" value="RING/U-box"/>
    <property type="match status" value="1"/>
</dbReference>
<keyword evidence="1" id="KW-0863">Zinc-finger</keyword>
<proteinExistence type="predicted"/>
<feature type="region of interest" description="Disordered" evidence="3">
    <location>
        <begin position="144"/>
        <end position="236"/>
    </location>
</feature>
<feature type="compositionally biased region" description="Polar residues" evidence="3">
    <location>
        <begin position="222"/>
        <end position="233"/>
    </location>
</feature>
<feature type="compositionally biased region" description="Basic and acidic residues" evidence="3">
    <location>
        <begin position="561"/>
        <end position="575"/>
    </location>
</feature>
<sequence length="645" mass="74047">MGTLTGTTVRLTAYCDHKLPTSCRLTSLRNCCACADERAHSPTYTTYIDGVGLVPRGRRWDRYCWFCKEFWNNRVAATNLLPSQTRIPEVPDQTEFLNKWYEFHQGYRNIQKEDGSEERIAVLGEPWQDVSPGHLPRTLDELRSGAQRSAADQQQHITIEPTNTNDGPSLEDTFAQLLEEAEQEESLPQRDEGSTEQAQARNEQTREVPSRPEDARPRNAGNVMQPTGSQQAQARRIASLRRELTRMRNGLERVVDALRDLGDVPEATGPTDQLAQLDRSLEQIVNRNSAEHEQHEDQLPGDRPIEERIQERSTYVNERRRRREEASNQIVQIDVHIERARALRNTVVDRAEQYSIDVLQAQHQLDRLRQERRSAENYRRVFGSREDMERDDWISPINQMFTRATERFRDAESARRENRTPPVWGPPPRMPQVNTVAQEVAHQGRIRDMQQDIEASDVAIQDLLQQYYRQNLHQLNANQDSTSGGNRDRLTIGPSGAEIHSFPNGSRTLSSLLNQDQWFLPPDFPLNPADDPVIRNVEPPIIRARRFHGHPYGVGEDEERGLDADKTRPEPKSDEQMTLKMDCKVCYTQAADTACLPCGHLVMCRWCSEQHSPSLRHDRTTPADEAAKCPVCRKVVKKKIRVRMG</sequence>
<organism evidence="5 6">
    <name type="scientific">Elsinoe australis</name>
    <dbReference type="NCBI Taxonomy" id="40998"/>
    <lineage>
        <taxon>Eukaryota</taxon>
        <taxon>Fungi</taxon>
        <taxon>Dikarya</taxon>
        <taxon>Ascomycota</taxon>
        <taxon>Pezizomycotina</taxon>
        <taxon>Dothideomycetes</taxon>
        <taxon>Dothideomycetidae</taxon>
        <taxon>Myriangiales</taxon>
        <taxon>Elsinoaceae</taxon>
        <taxon>Elsinoe</taxon>
    </lineage>
</organism>
<keyword evidence="2" id="KW-0175">Coiled coil</keyword>
<evidence type="ECO:0000259" key="4">
    <source>
        <dbReference type="PROSITE" id="PS50089"/>
    </source>
</evidence>
<dbReference type="Proteomes" id="UP000243723">
    <property type="component" value="Unassembled WGS sequence"/>
</dbReference>
<feature type="coiled-coil region" evidence="2">
    <location>
        <begin position="351"/>
        <end position="378"/>
    </location>
</feature>
<keyword evidence="6" id="KW-1185">Reference proteome</keyword>
<dbReference type="SMART" id="SM00184">
    <property type="entry name" value="RING"/>
    <property type="match status" value="1"/>
</dbReference>
<dbReference type="PROSITE" id="PS50089">
    <property type="entry name" value="ZF_RING_2"/>
    <property type="match status" value="1"/>
</dbReference>
<feature type="compositionally biased region" description="Basic and acidic residues" evidence="3">
    <location>
        <begin position="289"/>
        <end position="311"/>
    </location>
</feature>
<dbReference type="Pfam" id="PF13920">
    <property type="entry name" value="zf-C3HC4_3"/>
    <property type="match status" value="1"/>
</dbReference>
<evidence type="ECO:0000313" key="6">
    <source>
        <dbReference type="Proteomes" id="UP000243723"/>
    </source>
</evidence>
<evidence type="ECO:0000256" key="1">
    <source>
        <dbReference type="PROSITE-ProRule" id="PRU00175"/>
    </source>
</evidence>
<protein>
    <recommendedName>
        <fullName evidence="4">RING-type domain-containing protein</fullName>
    </recommendedName>
</protein>
<keyword evidence="1" id="KW-0862">Zinc</keyword>
<dbReference type="GO" id="GO:0008270">
    <property type="term" value="F:zinc ion binding"/>
    <property type="evidence" value="ECO:0007669"/>
    <property type="project" value="UniProtKB-KW"/>
</dbReference>
<comment type="caution">
    <text evidence="5">The sequence shown here is derived from an EMBL/GenBank/DDBJ whole genome shotgun (WGS) entry which is preliminary data.</text>
</comment>
<feature type="domain" description="RING-type" evidence="4">
    <location>
        <begin position="583"/>
        <end position="633"/>
    </location>
</feature>
<name>A0A2P7ZXZ5_9PEZI</name>
<keyword evidence="1" id="KW-0479">Metal-binding</keyword>
<accession>A0A2P7ZXZ5</accession>
<evidence type="ECO:0000256" key="2">
    <source>
        <dbReference type="SAM" id="Coils"/>
    </source>
</evidence>
<dbReference type="AlphaFoldDB" id="A0A2P7ZXZ5"/>
<dbReference type="InterPro" id="IPR013083">
    <property type="entry name" value="Znf_RING/FYVE/PHD"/>
</dbReference>
<evidence type="ECO:0000313" key="5">
    <source>
        <dbReference type="EMBL" id="PSK53099.1"/>
    </source>
</evidence>
<feature type="compositionally biased region" description="Basic and acidic residues" evidence="3">
    <location>
        <begin position="408"/>
        <end position="419"/>
    </location>
</feature>
<dbReference type="STRING" id="40998.A0A2P7ZXZ5"/>
<dbReference type="OrthoDB" id="1711136at2759"/>
<feature type="region of interest" description="Disordered" evidence="3">
    <location>
        <begin position="408"/>
        <end position="431"/>
    </location>
</feature>